<dbReference type="HOGENOM" id="CLU_3050551_0_0_1"/>
<reference evidence="3" key="2">
    <citation type="submission" date="2015-01" db="EMBL/GenBank/DDBJ databases">
        <title>Evolutionary Origins and Diversification of the Mycorrhizal Mutualists.</title>
        <authorList>
            <consortium name="DOE Joint Genome Institute"/>
            <consortium name="Mycorrhizal Genomics Consortium"/>
            <person name="Kohler A."/>
            <person name="Kuo A."/>
            <person name="Nagy L.G."/>
            <person name="Floudas D."/>
            <person name="Copeland A."/>
            <person name="Barry K.W."/>
            <person name="Cichocki N."/>
            <person name="Veneault-Fourrey C."/>
            <person name="LaButti K."/>
            <person name="Lindquist E.A."/>
            <person name="Lipzen A."/>
            <person name="Lundell T."/>
            <person name="Morin E."/>
            <person name="Murat C."/>
            <person name="Riley R."/>
            <person name="Ohm R."/>
            <person name="Sun H."/>
            <person name="Tunlid A."/>
            <person name="Henrissat B."/>
            <person name="Grigoriev I.V."/>
            <person name="Hibbett D.S."/>
            <person name="Martin F."/>
        </authorList>
    </citation>
    <scope>NUCLEOTIDE SEQUENCE [LARGE SCALE GENOMIC DNA]</scope>
    <source>
        <strain evidence="3">h7</strain>
    </source>
</reference>
<sequence length="54" mass="6571">MYVDEKFQSEFEVDEFHNPWKGRRSKARDSGRKGKERKVSKGKMRVKKRAQEER</sequence>
<accession>A0A0C3C3S0</accession>
<feature type="compositionally biased region" description="Basic and acidic residues" evidence="1">
    <location>
        <begin position="27"/>
        <end position="39"/>
    </location>
</feature>
<keyword evidence="3" id="KW-1185">Reference proteome</keyword>
<evidence type="ECO:0000256" key="1">
    <source>
        <dbReference type="SAM" id="MobiDB-lite"/>
    </source>
</evidence>
<dbReference type="Proteomes" id="UP000053424">
    <property type="component" value="Unassembled WGS sequence"/>
</dbReference>
<evidence type="ECO:0000313" key="3">
    <source>
        <dbReference type="Proteomes" id="UP000053424"/>
    </source>
</evidence>
<name>A0A0C3C3S0_HEBCY</name>
<dbReference type="EMBL" id="KN831792">
    <property type="protein sequence ID" value="KIM38221.1"/>
    <property type="molecule type" value="Genomic_DNA"/>
</dbReference>
<dbReference type="AlphaFoldDB" id="A0A0C3C3S0"/>
<organism evidence="2 3">
    <name type="scientific">Hebeloma cylindrosporum</name>
    <dbReference type="NCBI Taxonomy" id="76867"/>
    <lineage>
        <taxon>Eukaryota</taxon>
        <taxon>Fungi</taxon>
        <taxon>Dikarya</taxon>
        <taxon>Basidiomycota</taxon>
        <taxon>Agaricomycotina</taxon>
        <taxon>Agaricomycetes</taxon>
        <taxon>Agaricomycetidae</taxon>
        <taxon>Agaricales</taxon>
        <taxon>Agaricineae</taxon>
        <taxon>Hymenogastraceae</taxon>
        <taxon>Hebeloma</taxon>
    </lineage>
</organism>
<protein>
    <submittedName>
        <fullName evidence="2">Uncharacterized protein</fullName>
    </submittedName>
</protein>
<proteinExistence type="predicted"/>
<feature type="region of interest" description="Disordered" evidence="1">
    <location>
        <begin position="18"/>
        <end position="54"/>
    </location>
</feature>
<evidence type="ECO:0000313" key="2">
    <source>
        <dbReference type="EMBL" id="KIM38221.1"/>
    </source>
</evidence>
<gene>
    <name evidence="2" type="ORF">M413DRAFT_447972</name>
</gene>
<reference evidence="2 3" key="1">
    <citation type="submission" date="2014-04" db="EMBL/GenBank/DDBJ databases">
        <authorList>
            <consortium name="DOE Joint Genome Institute"/>
            <person name="Kuo A."/>
            <person name="Gay G."/>
            <person name="Dore J."/>
            <person name="Kohler A."/>
            <person name="Nagy L.G."/>
            <person name="Floudas D."/>
            <person name="Copeland A."/>
            <person name="Barry K.W."/>
            <person name="Cichocki N."/>
            <person name="Veneault-Fourrey C."/>
            <person name="LaButti K."/>
            <person name="Lindquist E.A."/>
            <person name="Lipzen A."/>
            <person name="Lundell T."/>
            <person name="Morin E."/>
            <person name="Murat C."/>
            <person name="Sun H."/>
            <person name="Tunlid A."/>
            <person name="Henrissat B."/>
            <person name="Grigoriev I.V."/>
            <person name="Hibbett D.S."/>
            <person name="Martin F."/>
            <person name="Nordberg H.P."/>
            <person name="Cantor M.N."/>
            <person name="Hua S.X."/>
        </authorList>
    </citation>
    <scope>NUCLEOTIDE SEQUENCE [LARGE SCALE GENOMIC DNA]</scope>
    <source>
        <strain evidence="3">h7</strain>
    </source>
</reference>